<sequence length="254" mass="27645">MLRTLLPAFLILLCCSLPAKAVELSIFAASSLTEVLTEVARNYEKQYPEDQMLLNFAGSQTLAMQIEQGSPADLFVSANRTVMNRLQNNALVSDVQPLLSNRLALAVRADLRPPLKSIADLARPNLLLVIGNPQVPIGHYTHQLLTGLATDAAFGPELVTRIKKNIVSEESRVKAIVAKLLLGEADAGFVYLSDITSNKLSTVPLPEKLNPRVIYPLAKVRGGAVASDRFYNFLQTSATADIFRHHGFLTGSPL</sequence>
<evidence type="ECO:0000313" key="6">
    <source>
        <dbReference type="EMBL" id="SHJ95518.1"/>
    </source>
</evidence>
<evidence type="ECO:0000256" key="4">
    <source>
        <dbReference type="PIRSR" id="PIRSR004846-1"/>
    </source>
</evidence>
<dbReference type="NCBIfam" id="TIGR01256">
    <property type="entry name" value="modA"/>
    <property type="match status" value="1"/>
</dbReference>
<dbReference type="Gene3D" id="3.40.190.10">
    <property type="entry name" value="Periplasmic binding protein-like II"/>
    <property type="match status" value="2"/>
</dbReference>
<evidence type="ECO:0000256" key="5">
    <source>
        <dbReference type="SAM" id="SignalP"/>
    </source>
</evidence>
<proteinExistence type="inferred from homology"/>
<keyword evidence="4" id="KW-0500">Molybdenum</keyword>
<dbReference type="GO" id="GO:0015689">
    <property type="term" value="P:molybdate ion transport"/>
    <property type="evidence" value="ECO:0007669"/>
    <property type="project" value="InterPro"/>
</dbReference>
<dbReference type="InterPro" id="IPR050682">
    <property type="entry name" value="ModA/WtpA"/>
</dbReference>
<organism evidence="6 7">
    <name type="scientific">Malonomonas rubra DSM 5091</name>
    <dbReference type="NCBI Taxonomy" id="1122189"/>
    <lineage>
        <taxon>Bacteria</taxon>
        <taxon>Pseudomonadati</taxon>
        <taxon>Thermodesulfobacteriota</taxon>
        <taxon>Desulfuromonadia</taxon>
        <taxon>Desulfuromonadales</taxon>
        <taxon>Geopsychrobacteraceae</taxon>
        <taxon>Malonomonas</taxon>
    </lineage>
</organism>
<feature type="binding site" evidence="4">
    <location>
        <position position="59"/>
    </location>
    <ligand>
        <name>molybdate</name>
        <dbReference type="ChEBI" id="CHEBI:36264"/>
    </ligand>
</feature>
<evidence type="ECO:0000256" key="2">
    <source>
        <dbReference type="ARBA" id="ARBA00022723"/>
    </source>
</evidence>
<dbReference type="InterPro" id="IPR005950">
    <property type="entry name" value="ModA"/>
</dbReference>
<comment type="similarity">
    <text evidence="1">Belongs to the bacterial solute-binding protein ModA family.</text>
</comment>
<protein>
    <submittedName>
        <fullName evidence="6">Molybdate transport system substrate-binding protein</fullName>
    </submittedName>
</protein>
<dbReference type="Pfam" id="PF13531">
    <property type="entry name" value="SBP_bac_11"/>
    <property type="match status" value="1"/>
</dbReference>
<dbReference type="PIRSF" id="PIRSF004846">
    <property type="entry name" value="ModA"/>
    <property type="match status" value="1"/>
</dbReference>
<feature type="binding site" evidence="4">
    <location>
        <position position="31"/>
    </location>
    <ligand>
        <name>molybdate</name>
        <dbReference type="ChEBI" id="CHEBI:36264"/>
    </ligand>
</feature>
<dbReference type="PANTHER" id="PTHR30632">
    <property type="entry name" value="MOLYBDATE-BINDING PERIPLASMIC PROTEIN"/>
    <property type="match status" value="1"/>
</dbReference>
<evidence type="ECO:0000256" key="3">
    <source>
        <dbReference type="ARBA" id="ARBA00022729"/>
    </source>
</evidence>
<feature type="binding site" evidence="4">
    <location>
        <position position="173"/>
    </location>
    <ligand>
        <name>molybdate</name>
        <dbReference type="ChEBI" id="CHEBI:36264"/>
    </ligand>
</feature>
<feature type="chain" id="PRO_5009919760" evidence="5">
    <location>
        <begin position="22"/>
        <end position="254"/>
    </location>
</feature>
<dbReference type="EMBL" id="FQZT01000028">
    <property type="protein sequence ID" value="SHJ95518.1"/>
    <property type="molecule type" value="Genomic_DNA"/>
</dbReference>
<dbReference type="Proteomes" id="UP000184171">
    <property type="component" value="Unassembled WGS sequence"/>
</dbReference>
<dbReference type="GO" id="GO:0046872">
    <property type="term" value="F:metal ion binding"/>
    <property type="evidence" value="ECO:0007669"/>
    <property type="project" value="UniProtKB-KW"/>
</dbReference>
<dbReference type="SUPFAM" id="SSF53850">
    <property type="entry name" value="Periplasmic binding protein-like II"/>
    <property type="match status" value="1"/>
</dbReference>
<dbReference type="RefSeq" id="WP_072910122.1">
    <property type="nucleotide sequence ID" value="NZ_FQZT01000028.1"/>
</dbReference>
<dbReference type="STRING" id="1122189.SAMN02745165_03620"/>
<feature type="binding site" evidence="4">
    <location>
        <position position="191"/>
    </location>
    <ligand>
        <name>molybdate</name>
        <dbReference type="ChEBI" id="CHEBI:36264"/>
    </ligand>
</feature>
<keyword evidence="3 5" id="KW-0732">Signal</keyword>
<keyword evidence="2 4" id="KW-0479">Metal-binding</keyword>
<accession>A0A1M6NIF1</accession>
<feature type="signal peptide" evidence="5">
    <location>
        <begin position="1"/>
        <end position="21"/>
    </location>
</feature>
<dbReference type="OrthoDB" id="9785015at2"/>
<evidence type="ECO:0000256" key="1">
    <source>
        <dbReference type="ARBA" id="ARBA00009175"/>
    </source>
</evidence>
<keyword evidence="7" id="KW-1185">Reference proteome</keyword>
<evidence type="ECO:0000313" key="7">
    <source>
        <dbReference type="Proteomes" id="UP000184171"/>
    </source>
</evidence>
<dbReference type="PANTHER" id="PTHR30632:SF0">
    <property type="entry name" value="SULFATE-BINDING PROTEIN"/>
    <property type="match status" value="1"/>
</dbReference>
<reference evidence="6 7" key="1">
    <citation type="submission" date="2016-11" db="EMBL/GenBank/DDBJ databases">
        <authorList>
            <person name="Jaros S."/>
            <person name="Januszkiewicz K."/>
            <person name="Wedrychowicz H."/>
        </authorList>
    </citation>
    <scope>NUCLEOTIDE SEQUENCE [LARGE SCALE GENOMIC DNA]</scope>
    <source>
        <strain evidence="6 7">DSM 5091</strain>
    </source>
</reference>
<gene>
    <name evidence="6" type="ORF">SAMN02745165_03620</name>
</gene>
<dbReference type="GO" id="GO:0030973">
    <property type="term" value="F:molybdate ion binding"/>
    <property type="evidence" value="ECO:0007669"/>
    <property type="project" value="TreeGrafter"/>
</dbReference>
<dbReference type="AlphaFoldDB" id="A0A1M6NIF1"/>
<name>A0A1M6NIF1_MALRU</name>